<organism evidence="1 2">
    <name type="scientific">Comamonas terrigena</name>
    <dbReference type="NCBI Taxonomy" id="32013"/>
    <lineage>
        <taxon>Bacteria</taxon>
        <taxon>Pseudomonadati</taxon>
        <taxon>Pseudomonadota</taxon>
        <taxon>Betaproteobacteria</taxon>
        <taxon>Burkholderiales</taxon>
        <taxon>Comamonadaceae</taxon>
        <taxon>Comamonas</taxon>
    </lineage>
</organism>
<dbReference type="SUPFAM" id="SSF52540">
    <property type="entry name" value="P-loop containing nucleoside triphosphate hydrolases"/>
    <property type="match status" value="1"/>
</dbReference>
<dbReference type="NCBIfam" id="TIGR03371">
    <property type="entry name" value="cellulose_yhjQ"/>
    <property type="match status" value="1"/>
</dbReference>
<dbReference type="InterPro" id="IPR050678">
    <property type="entry name" value="DNA_Partitioning_ATPase"/>
</dbReference>
<keyword evidence="2" id="KW-1185">Reference proteome</keyword>
<dbReference type="PANTHER" id="PTHR13696:SF99">
    <property type="entry name" value="COBYRINIC ACID AC-DIAMIDE SYNTHASE"/>
    <property type="match status" value="1"/>
</dbReference>
<dbReference type="RefSeq" id="WP_066537525.1">
    <property type="nucleotide sequence ID" value="NZ_DALZSI010000023.1"/>
</dbReference>
<protein>
    <submittedName>
        <fullName evidence="1">Cellulose synthase operon protein YhjQ</fullName>
    </submittedName>
</protein>
<evidence type="ECO:0000313" key="1">
    <source>
        <dbReference type="EMBL" id="PEH90634.1"/>
    </source>
</evidence>
<name>A0A2A7UZH7_COMTR</name>
<dbReference type="PANTHER" id="PTHR13696">
    <property type="entry name" value="P-LOOP CONTAINING NUCLEOSIDE TRIPHOSPHATE HYDROLASE"/>
    <property type="match status" value="1"/>
</dbReference>
<comment type="caution">
    <text evidence="1">The sequence shown here is derived from an EMBL/GenBank/DDBJ whole genome shotgun (WGS) entry which is preliminary data.</text>
</comment>
<dbReference type="PROSITE" id="PS51257">
    <property type="entry name" value="PROKAR_LIPOPROTEIN"/>
    <property type="match status" value="1"/>
</dbReference>
<dbReference type="STRING" id="1219032.GCA_001515545_02180"/>
<dbReference type="InterPro" id="IPR017746">
    <property type="entry name" value="Cellulose_synthase_operon_BcsQ"/>
</dbReference>
<dbReference type="GeneID" id="80802986"/>
<dbReference type="Pfam" id="PF06564">
    <property type="entry name" value="CBP_BcsQ"/>
    <property type="match status" value="1"/>
</dbReference>
<evidence type="ECO:0000313" key="2">
    <source>
        <dbReference type="Proteomes" id="UP000220246"/>
    </source>
</evidence>
<sequence length="256" mass="27041">MRLIALTAAAGGAGCTTVAAHVALMLQTMGHACLALELHPRNQLGVHLGLPYPVQSGWAAPAAQGRWWGDCAVAAANGLLFLPYGPSNMAQQLQLSQQWLDQPQWLHTQLQGLALPADTLVIADVGRPTSALAWQALAIADAVLCCTTPALDSVHALAPLHAGLPAAAGPDRFRILTSRIDARRLSHQRGIALLHAHWKAHLLDDVVHEDEAVPESWAEGSPVQLHAPHALSSHDLQGVAHSLHLWLTAPPPGAPA</sequence>
<dbReference type="InterPro" id="IPR027417">
    <property type="entry name" value="P-loop_NTPase"/>
</dbReference>
<dbReference type="Gene3D" id="3.40.50.300">
    <property type="entry name" value="P-loop containing nucleotide triphosphate hydrolases"/>
    <property type="match status" value="1"/>
</dbReference>
<dbReference type="Proteomes" id="UP000220246">
    <property type="component" value="Unassembled WGS sequence"/>
</dbReference>
<dbReference type="OrthoDB" id="5288747at2"/>
<dbReference type="EMBL" id="PDEA01000001">
    <property type="protein sequence ID" value="PEH90634.1"/>
    <property type="molecule type" value="Genomic_DNA"/>
</dbReference>
<gene>
    <name evidence="1" type="primary">yhjQ</name>
    <name evidence="1" type="ORF">CRM82_20345</name>
</gene>
<accession>A0A2A7UZH7</accession>
<reference evidence="2" key="1">
    <citation type="submission" date="2017-09" db="EMBL/GenBank/DDBJ databases">
        <title>FDA dAtabase for Regulatory Grade micrObial Sequences (FDA-ARGOS): Supporting development and validation of Infectious Disease Dx tests.</title>
        <authorList>
            <person name="Minogue T."/>
            <person name="Wolcott M."/>
            <person name="Wasieloski L."/>
            <person name="Aguilar W."/>
            <person name="Moore D."/>
            <person name="Tallon L."/>
            <person name="Sadzewicz L."/>
            <person name="Ott S."/>
            <person name="Zhao X."/>
            <person name="Nagaraj S."/>
            <person name="Vavikolanu K."/>
            <person name="Aluvathingal J."/>
            <person name="Nadendla S."/>
            <person name="Sichtig H."/>
        </authorList>
    </citation>
    <scope>NUCLEOTIDE SEQUENCE [LARGE SCALE GENOMIC DNA]</scope>
    <source>
        <strain evidence="2">FDAARGOS_394</strain>
    </source>
</reference>
<proteinExistence type="predicted"/>
<dbReference type="AlphaFoldDB" id="A0A2A7UZH7"/>